<evidence type="ECO:0000313" key="3">
    <source>
        <dbReference type="Proteomes" id="UP000032254"/>
    </source>
</evidence>
<dbReference type="GeneID" id="301304971"/>
<keyword evidence="3" id="KW-1185">Reference proteome</keyword>
<evidence type="ECO:0000259" key="1">
    <source>
        <dbReference type="Pfam" id="PF03551"/>
    </source>
</evidence>
<dbReference type="Gene3D" id="1.10.10.10">
    <property type="entry name" value="Winged helix-like DNA-binding domain superfamily/Winged helix DNA-binding domain"/>
    <property type="match status" value="1"/>
</dbReference>
<dbReference type="EMBL" id="JXSX01000001">
    <property type="protein sequence ID" value="KIR66081.1"/>
    <property type="molecule type" value="Genomic_DNA"/>
</dbReference>
<reference evidence="2 3" key="1">
    <citation type="submission" date="2015-01" db="EMBL/GenBank/DDBJ databases">
        <title>Sequencing and annotation of Micromonospora carbonacea strain JXNU-1 genome.</title>
        <authorList>
            <person name="Long Z."/>
            <person name="Huang Y."/>
            <person name="Jiang Y."/>
        </authorList>
    </citation>
    <scope>NUCLEOTIDE SEQUENCE [LARGE SCALE GENOMIC DNA]</scope>
    <source>
        <strain evidence="2 3">JXNU-1</strain>
    </source>
</reference>
<protein>
    <submittedName>
        <fullName evidence="2">PadR family transcriptional regulator</fullName>
    </submittedName>
</protein>
<dbReference type="OrthoDB" id="122286at2"/>
<dbReference type="InterPro" id="IPR036390">
    <property type="entry name" value="WH_DNA-bd_sf"/>
</dbReference>
<dbReference type="InterPro" id="IPR005149">
    <property type="entry name" value="Tscrpt_reg_PadR_N"/>
</dbReference>
<proteinExistence type="predicted"/>
<name>A0A0D0X4V7_9ACTN</name>
<dbReference type="PANTHER" id="PTHR33169:SF14">
    <property type="entry name" value="TRANSCRIPTIONAL REGULATOR RV3488"/>
    <property type="match status" value="1"/>
</dbReference>
<dbReference type="RefSeq" id="WP_043962921.1">
    <property type="nucleotide sequence ID" value="NZ_CP192018.1"/>
</dbReference>
<dbReference type="InterPro" id="IPR036388">
    <property type="entry name" value="WH-like_DNA-bd_sf"/>
</dbReference>
<sequence>MVSDDILRTHLQELRRGTVVVASLVALRRPDYGYALLQRLTDHGFPVDANTLYPLLRRLEEQGLLTSEWNTEESRPRKFYRTSDEGESVLRLLLADFSAVQSSLTGLIEGVAR</sequence>
<dbReference type="AlphaFoldDB" id="A0A0D0X4V7"/>
<comment type="caution">
    <text evidence="2">The sequence shown here is derived from an EMBL/GenBank/DDBJ whole genome shotgun (WGS) entry which is preliminary data.</text>
</comment>
<dbReference type="InterPro" id="IPR052509">
    <property type="entry name" value="Metal_resp_DNA-bind_regulator"/>
</dbReference>
<organism evidence="2 3">
    <name type="scientific">Micromonospora haikouensis</name>
    <dbReference type="NCBI Taxonomy" id="686309"/>
    <lineage>
        <taxon>Bacteria</taxon>
        <taxon>Bacillati</taxon>
        <taxon>Actinomycetota</taxon>
        <taxon>Actinomycetes</taxon>
        <taxon>Micromonosporales</taxon>
        <taxon>Micromonosporaceae</taxon>
        <taxon>Micromonospora</taxon>
    </lineage>
</organism>
<dbReference type="Proteomes" id="UP000032254">
    <property type="component" value="Unassembled WGS sequence"/>
</dbReference>
<feature type="domain" description="Transcription regulator PadR N-terminal" evidence="1">
    <location>
        <begin position="27"/>
        <end position="91"/>
    </location>
</feature>
<dbReference type="Pfam" id="PF03551">
    <property type="entry name" value="PadR"/>
    <property type="match status" value="1"/>
</dbReference>
<dbReference type="PANTHER" id="PTHR33169">
    <property type="entry name" value="PADR-FAMILY TRANSCRIPTIONAL REGULATOR"/>
    <property type="match status" value="1"/>
</dbReference>
<evidence type="ECO:0000313" key="2">
    <source>
        <dbReference type="EMBL" id="KIR66081.1"/>
    </source>
</evidence>
<dbReference type="SUPFAM" id="SSF46785">
    <property type="entry name" value="Winged helix' DNA-binding domain"/>
    <property type="match status" value="1"/>
</dbReference>
<dbReference type="PATRIC" id="fig|47853.6.peg.2673"/>
<accession>A0A0D0X4V7</accession>
<gene>
    <name evidence="2" type="ORF">TK50_12635</name>
</gene>